<evidence type="ECO:0000256" key="6">
    <source>
        <dbReference type="RuleBase" id="RU000481"/>
    </source>
</evidence>
<dbReference type="Proteomes" id="UP000799092">
    <property type="component" value="Unassembled WGS sequence"/>
</dbReference>
<dbReference type="FunFam" id="3.40.640.10:FF:000033">
    <property type="entry name" value="Aspartate aminotransferase"/>
    <property type="match status" value="1"/>
</dbReference>
<dbReference type="InterPro" id="IPR004838">
    <property type="entry name" value="NHTrfase_class1_PyrdxlP-BS"/>
</dbReference>
<evidence type="ECO:0000256" key="2">
    <source>
        <dbReference type="ARBA" id="ARBA00007441"/>
    </source>
</evidence>
<dbReference type="Gene3D" id="3.40.640.10">
    <property type="entry name" value="Type I PLP-dependent aspartate aminotransferase-like (Major domain)"/>
    <property type="match status" value="1"/>
</dbReference>
<dbReference type="EC" id="2.6.1.-" evidence="6"/>
<dbReference type="CDD" id="cd00609">
    <property type="entry name" value="AAT_like"/>
    <property type="match status" value="1"/>
</dbReference>
<evidence type="ECO:0000313" key="9">
    <source>
        <dbReference type="Proteomes" id="UP000799092"/>
    </source>
</evidence>
<dbReference type="PROSITE" id="PS00105">
    <property type="entry name" value="AA_TRANSFER_CLASS_1"/>
    <property type="match status" value="1"/>
</dbReference>
<dbReference type="Gene3D" id="3.90.1150.10">
    <property type="entry name" value="Aspartate Aminotransferase, domain 1"/>
    <property type="match status" value="1"/>
</dbReference>
<gene>
    <name evidence="8" type="ORF">GH741_04160</name>
</gene>
<dbReference type="GO" id="GO:0030170">
    <property type="term" value="F:pyridoxal phosphate binding"/>
    <property type="evidence" value="ECO:0007669"/>
    <property type="project" value="InterPro"/>
</dbReference>
<dbReference type="InterPro" id="IPR015422">
    <property type="entry name" value="PyrdxlP-dep_Trfase_small"/>
</dbReference>
<comment type="caution">
    <text evidence="8">The sequence shown here is derived from an EMBL/GenBank/DDBJ whole genome shotgun (WGS) entry which is preliminary data.</text>
</comment>
<evidence type="ECO:0000256" key="4">
    <source>
        <dbReference type="ARBA" id="ARBA00022679"/>
    </source>
</evidence>
<dbReference type="InterPro" id="IPR015421">
    <property type="entry name" value="PyrdxlP-dep_Trfase_major"/>
</dbReference>
<comment type="similarity">
    <text evidence="2 6">Belongs to the class-I pyridoxal-phosphate-dependent aminotransferase family.</text>
</comment>
<dbReference type="PANTHER" id="PTHR46383">
    <property type="entry name" value="ASPARTATE AMINOTRANSFERASE"/>
    <property type="match status" value="1"/>
</dbReference>
<dbReference type="InterPro" id="IPR004839">
    <property type="entry name" value="Aminotransferase_I/II_large"/>
</dbReference>
<keyword evidence="3 6" id="KW-0032">Aminotransferase</keyword>
<dbReference type="GO" id="GO:0006520">
    <property type="term" value="P:amino acid metabolic process"/>
    <property type="evidence" value="ECO:0007669"/>
    <property type="project" value="InterPro"/>
</dbReference>
<evidence type="ECO:0000256" key="3">
    <source>
        <dbReference type="ARBA" id="ARBA00022576"/>
    </source>
</evidence>
<keyword evidence="5" id="KW-0663">Pyridoxal phosphate</keyword>
<keyword evidence="4 6" id="KW-0808">Transferase</keyword>
<feature type="domain" description="Aminotransferase class I/classII large" evidence="7">
    <location>
        <begin position="29"/>
        <end position="377"/>
    </location>
</feature>
<dbReference type="NCBIfam" id="NF005817">
    <property type="entry name" value="PRK07683.1"/>
    <property type="match status" value="1"/>
</dbReference>
<dbReference type="PANTHER" id="PTHR46383:SF4">
    <property type="entry name" value="AMINOTRANSFERASE"/>
    <property type="match status" value="1"/>
</dbReference>
<evidence type="ECO:0000256" key="5">
    <source>
        <dbReference type="ARBA" id="ARBA00022898"/>
    </source>
</evidence>
<dbReference type="InterPro" id="IPR050596">
    <property type="entry name" value="AspAT/PAT-like"/>
</dbReference>
<dbReference type="GO" id="GO:0008483">
    <property type="term" value="F:transaminase activity"/>
    <property type="evidence" value="ECO:0007669"/>
    <property type="project" value="UniProtKB-KW"/>
</dbReference>
<name>A0A6A8DBF2_9BACI</name>
<dbReference type="AlphaFoldDB" id="A0A6A8DBF2"/>
<dbReference type="EMBL" id="WJNG01000002">
    <property type="protein sequence ID" value="MRH41866.1"/>
    <property type="molecule type" value="Genomic_DNA"/>
</dbReference>
<reference evidence="8" key="1">
    <citation type="submission" date="2019-11" db="EMBL/GenBank/DDBJ databases">
        <authorList>
            <person name="Li J."/>
        </authorList>
    </citation>
    <scope>NUCLEOTIDE SEQUENCE</scope>
    <source>
        <strain evidence="8">B6B</strain>
    </source>
</reference>
<organism evidence="8 9">
    <name type="scientific">Aquibacillus halophilus</name>
    <dbReference type="NCBI Taxonomy" id="930132"/>
    <lineage>
        <taxon>Bacteria</taxon>
        <taxon>Bacillati</taxon>
        <taxon>Bacillota</taxon>
        <taxon>Bacilli</taxon>
        <taxon>Bacillales</taxon>
        <taxon>Bacillaceae</taxon>
        <taxon>Aquibacillus</taxon>
    </lineage>
</organism>
<dbReference type="Pfam" id="PF00155">
    <property type="entry name" value="Aminotran_1_2"/>
    <property type="match status" value="1"/>
</dbReference>
<dbReference type="SUPFAM" id="SSF53383">
    <property type="entry name" value="PLP-dependent transferases"/>
    <property type="match status" value="1"/>
</dbReference>
<evidence type="ECO:0000256" key="1">
    <source>
        <dbReference type="ARBA" id="ARBA00001933"/>
    </source>
</evidence>
<dbReference type="OrthoDB" id="9802328at2"/>
<dbReference type="PRINTS" id="PR00753">
    <property type="entry name" value="ACCSYNTHASE"/>
</dbReference>
<proteinExistence type="inferred from homology"/>
<protein>
    <recommendedName>
        <fullName evidence="6">Aminotransferase</fullName>
        <ecNumber evidence="6">2.6.1.-</ecNumber>
    </recommendedName>
</protein>
<sequence>MENLINDNIKNIQISGIRKFFNMVSDKDDVLSLTIGQPDFPTPEHVKDAAKHAIDNNKTTYTHNAGILPLRNGISSFVKKNYDLAYDPSTEIIVTVGASQAIDATLRTIINQGDEVILPGPVYPGYEPLIKLAGGIPVYADTRSNNFKLTSELIKKHITNQTKCIILPYPSNPTGVTLTKIELQEIANELKDCDIFILADEIYSELVYEQEHTSIGTFEEVKDKTIIVNGLSKSHSMTGWRIGFILAPAWLSQHILKVHQYNVSCATSISQYAALEALTNGLNDPIIMKAEYKKRREYVYSRLIQMGVEVIKPDGAFYFFLKFPISSKTSFDLAVQLVNDAKLALVPGDAFSIYGQGYLRLSYAYDMETLENGMNRLELFLNKTILS</sequence>
<evidence type="ECO:0000259" key="7">
    <source>
        <dbReference type="Pfam" id="PF00155"/>
    </source>
</evidence>
<keyword evidence="9" id="KW-1185">Reference proteome</keyword>
<evidence type="ECO:0000313" key="8">
    <source>
        <dbReference type="EMBL" id="MRH41866.1"/>
    </source>
</evidence>
<dbReference type="RefSeq" id="WP_153735481.1">
    <property type="nucleotide sequence ID" value="NZ_WJNG01000002.1"/>
</dbReference>
<dbReference type="InterPro" id="IPR015424">
    <property type="entry name" value="PyrdxlP-dep_Trfase"/>
</dbReference>
<comment type="cofactor">
    <cofactor evidence="1 6">
        <name>pyridoxal 5'-phosphate</name>
        <dbReference type="ChEBI" id="CHEBI:597326"/>
    </cofactor>
</comment>
<accession>A0A6A8DBF2</accession>